<evidence type="ECO:0000256" key="1">
    <source>
        <dbReference type="ARBA" id="ARBA00022729"/>
    </source>
</evidence>
<sequence>MKKIAVLGAALILSFSLTGCSTQSQTSAQAKQPTKLSTAQKIAEEDVMSIDWYQTSGEAKALYHQGYNIGKMKLDEALKKGTKKKPAIVLDLDETVLDNSPWDALKIKTGKDFPYKWNDWVNAAKAKAVPGAVDFLNYANKKGVDIYYVSDRSTDQLTATIKNLKRDNIPQANKDHIMLKSKNDTSKYSRDDQVAKNHDIVLFFGDNLSDFPNFKGKSLKDRNQTVEDQESKFGDKYVILPNPMYGDWESALYSSKDPSNSEKIKERKDQLNYFQP</sequence>
<feature type="chain" id="PRO_5046125432" evidence="3">
    <location>
        <begin position="20"/>
        <end position="276"/>
    </location>
</feature>
<dbReference type="CDD" id="cd07534">
    <property type="entry name" value="HAD_CAP"/>
    <property type="match status" value="1"/>
</dbReference>
<organism evidence="4 5">
    <name type="scientific">Scopulibacillus cellulosilyticus</name>
    <dbReference type="NCBI Taxonomy" id="2665665"/>
    <lineage>
        <taxon>Bacteria</taxon>
        <taxon>Bacillati</taxon>
        <taxon>Bacillota</taxon>
        <taxon>Bacilli</taxon>
        <taxon>Bacillales</taxon>
        <taxon>Sporolactobacillaceae</taxon>
        <taxon>Scopulibacillus</taxon>
    </lineage>
</organism>
<dbReference type="RefSeq" id="WP_380966442.1">
    <property type="nucleotide sequence ID" value="NZ_JBHTCO010000015.1"/>
</dbReference>
<dbReference type="NCBIfam" id="TIGR01533">
    <property type="entry name" value="lipo_e_P4"/>
    <property type="match status" value="1"/>
</dbReference>
<dbReference type="InterPro" id="IPR023214">
    <property type="entry name" value="HAD_sf"/>
</dbReference>
<dbReference type="Pfam" id="PF03767">
    <property type="entry name" value="Acid_phosphat_B"/>
    <property type="match status" value="1"/>
</dbReference>
<dbReference type="Gene3D" id="3.40.50.1000">
    <property type="entry name" value="HAD superfamily/HAD-like"/>
    <property type="match status" value="1"/>
</dbReference>
<dbReference type="SUPFAM" id="SSF56784">
    <property type="entry name" value="HAD-like"/>
    <property type="match status" value="1"/>
</dbReference>
<dbReference type="PANTHER" id="PTHR31284">
    <property type="entry name" value="ACID PHOSPHATASE-LIKE PROTEIN"/>
    <property type="match status" value="1"/>
</dbReference>
<feature type="region of interest" description="Disordered" evidence="2">
    <location>
        <begin position="252"/>
        <end position="276"/>
    </location>
</feature>
<dbReference type="Proteomes" id="UP001596505">
    <property type="component" value="Unassembled WGS sequence"/>
</dbReference>
<accession>A0ABW2PWH9</accession>
<dbReference type="InterPro" id="IPR006423">
    <property type="entry name" value="Lipo_e_P4"/>
</dbReference>
<dbReference type="PANTHER" id="PTHR31284:SF10">
    <property type="entry name" value="ACID PHOSPHATASE-LIKE PROTEIN"/>
    <property type="match status" value="1"/>
</dbReference>
<evidence type="ECO:0000313" key="4">
    <source>
        <dbReference type="EMBL" id="MFC7393776.1"/>
    </source>
</evidence>
<reference evidence="5" key="1">
    <citation type="journal article" date="2019" name="Int. J. Syst. Evol. Microbiol.">
        <title>The Global Catalogue of Microorganisms (GCM) 10K type strain sequencing project: providing services to taxonomists for standard genome sequencing and annotation.</title>
        <authorList>
            <consortium name="The Broad Institute Genomics Platform"/>
            <consortium name="The Broad Institute Genome Sequencing Center for Infectious Disease"/>
            <person name="Wu L."/>
            <person name="Ma J."/>
        </authorList>
    </citation>
    <scope>NUCLEOTIDE SEQUENCE [LARGE SCALE GENOMIC DNA]</scope>
    <source>
        <strain evidence="5">CGMCC 1.16305</strain>
    </source>
</reference>
<evidence type="ECO:0000313" key="5">
    <source>
        <dbReference type="Proteomes" id="UP001596505"/>
    </source>
</evidence>
<dbReference type="InterPro" id="IPR005519">
    <property type="entry name" value="Acid_phosphat_B-like"/>
</dbReference>
<protein>
    <submittedName>
        <fullName evidence="4">5'-nucleotidase, lipoprotein e(P4) family</fullName>
    </submittedName>
</protein>
<evidence type="ECO:0000256" key="3">
    <source>
        <dbReference type="SAM" id="SignalP"/>
    </source>
</evidence>
<dbReference type="InterPro" id="IPR036412">
    <property type="entry name" value="HAD-like_sf"/>
</dbReference>
<feature type="signal peptide" evidence="3">
    <location>
        <begin position="1"/>
        <end position="19"/>
    </location>
</feature>
<dbReference type="SFLD" id="SFLDG01125">
    <property type="entry name" value="C1.1:_Acid_Phosphatase_Like"/>
    <property type="match status" value="1"/>
</dbReference>
<keyword evidence="5" id="KW-1185">Reference proteome</keyword>
<dbReference type="PROSITE" id="PS51257">
    <property type="entry name" value="PROKAR_LIPOPROTEIN"/>
    <property type="match status" value="1"/>
</dbReference>
<gene>
    <name evidence="4" type="ORF">ACFQRG_12510</name>
</gene>
<dbReference type="EMBL" id="JBHTCO010000015">
    <property type="protein sequence ID" value="MFC7393776.1"/>
    <property type="molecule type" value="Genomic_DNA"/>
</dbReference>
<name>A0ABW2PWH9_9BACL</name>
<keyword evidence="1 3" id="KW-0732">Signal</keyword>
<comment type="caution">
    <text evidence="4">The sequence shown here is derived from an EMBL/GenBank/DDBJ whole genome shotgun (WGS) entry which is preliminary data.</text>
</comment>
<dbReference type="SFLD" id="SFLDS00003">
    <property type="entry name" value="Haloacid_Dehalogenase"/>
    <property type="match status" value="1"/>
</dbReference>
<keyword evidence="4" id="KW-0449">Lipoprotein</keyword>
<evidence type="ECO:0000256" key="2">
    <source>
        <dbReference type="SAM" id="MobiDB-lite"/>
    </source>
</evidence>
<dbReference type="PIRSF" id="PIRSF019271">
    <property type="entry name" value="Acid_Ptase_C"/>
    <property type="match status" value="1"/>
</dbReference>
<feature type="compositionally biased region" description="Basic and acidic residues" evidence="2">
    <location>
        <begin position="259"/>
        <end position="270"/>
    </location>
</feature>
<proteinExistence type="predicted"/>